<dbReference type="OrthoDB" id="4408837at2759"/>
<dbReference type="EMBL" id="AM920435">
    <property type="protein sequence ID" value="CAP86625.1"/>
    <property type="molecule type" value="Genomic_DNA"/>
</dbReference>
<dbReference type="VEuPathDB" id="FungiDB:PCH_Pc20g12960"/>
<keyword evidence="3" id="KW-1185">Reference proteome</keyword>
<protein>
    <submittedName>
        <fullName evidence="2">Uncharacterized protein</fullName>
    </submittedName>
</protein>
<feature type="region of interest" description="Disordered" evidence="1">
    <location>
        <begin position="135"/>
        <end position="179"/>
    </location>
</feature>
<dbReference type="eggNOG" id="ENOG502T1RG">
    <property type="taxonomic scope" value="Eukaryota"/>
</dbReference>
<proteinExistence type="predicted"/>
<feature type="compositionally biased region" description="Polar residues" evidence="1">
    <location>
        <begin position="169"/>
        <end position="179"/>
    </location>
</feature>
<sequence length="179" mass="20242">MFGQITCKARGGRQSAHFIGYVLTKSSLPSFLILLTPKMGSRAGSDIDAMRSTITLEEMGIDLSDSTESFVSRCIAAQSFADYLTDSDTDTENATLPPSRRWMWYCKLPGCPKYYSAWTCKTNFLLHLYETPVHREDDRTKTRESRRTLGRSWRKETAYDLSEPKESPPQCNDSQGGNT</sequence>
<evidence type="ECO:0000313" key="2">
    <source>
        <dbReference type="EMBL" id="CAP86625.1"/>
    </source>
</evidence>
<organism evidence="2 3">
    <name type="scientific">Penicillium rubens (strain ATCC 28089 / DSM 1075 / NRRL 1951 / Wisconsin 54-1255)</name>
    <name type="common">Penicillium chrysogenum</name>
    <dbReference type="NCBI Taxonomy" id="500485"/>
    <lineage>
        <taxon>Eukaryota</taxon>
        <taxon>Fungi</taxon>
        <taxon>Dikarya</taxon>
        <taxon>Ascomycota</taxon>
        <taxon>Pezizomycotina</taxon>
        <taxon>Eurotiomycetes</taxon>
        <taxon>Eurotiomycetidae</taxon>
        <taxon>Eurotiales</taxon>
        <taxon>Aspergillaceae</taxon>
        <taxon>Penicillium</taxon>
        <taxon>Penicillium chrysogenum species complex</taxon>
    </lineage>
</organism>
<feature type="compositionally biased region" description="Basic and acidic residues" evidence="1">
    <location>
        <begin position="135"/>
        <end position="166"/>
    </location>
</feature>
<gene>
    <name evidence="2" type="ORF">Pc20g12960</name>
    <name evidence="2" type="ORF">PCH_Pc20g12960</name>
</gene>
<evidence type="ECO:0000313" key="3">
    <source>
        <dbReference type="Proteomes" id="UP000000724"/>
    </source>
</evidence>
<dbReference type="AlphaFoldDB" id="B6HGN4"/>
<evidence type="ECO:0000256" key="1">
    <source>
        <dbReference type="SAM" id="MobiDB-lite"/>
    </source>
</evidence>
<dbReference type="Proteomes" id="UP000000724">
    <property type="component" value="Contig Pc00c20"/>
</dbReference>
<dbReference type="OMA" id="WRKETAY"/>
<name>B6HGN4_PENRW</name>
<dbReference type="HOGENOM" id="CLU_1503943_0_0_1"/>
<accession>B6HGN4</accession>
<reference evidence="2 3" key="1">
    <citation type="journal article" date="2008" name="Nat. Biotechnol.">
        <title>Genome sequencing and analysis of the filamentous fungus Penicillium chrysogenum.</title>
        <authorList>
            <person name="van den Berg M.A."/>
            <person name="Albang R."/>
            <person name="Albermann K."/>
            <person name="Badger J.H."/>
            <person name="Daran J.-M."/>
            <person name="Driessen A.J.M."/>
            <person name="Garcia-Estrada C."/>
            <person name="Fedorova N.D."/>
            <person name="Harris D.M."/>
            <person name="Heijne W.H.M."/>
            <person name="Joardar V.S."/>
            <person name="Kiel J.A.K.W."/>
            <person name="Kovalchuk A."/>
            <person name="Martin J.F."/>
            <person name="Nierman W.C."/>
            <person name="Nijland J.G."/>
            <person name="Pronk J.T."/>
            <person name="Roubos J.A."/>
            <person name="van der Klei I.J."/>
            <person name="van Peij N.N.M.E."/>
            <person name="Veenhuis M."/>
            <person name="von Doehren H."/>
            <person name="Wagner C."/>
            <person name="Wortman J.R."/>
            <person name="Bovenberg R.A.L."/>
        </authorList>
    </citation>
    <scope>NUCLEOTIDE SEQUENCE [LARGE SCALE GENOMIC DNA]</scope>
    <source>
        <strain evidence="3">ATCC 28089 / DSM 1075 / NRRL 1951 / Wisconsin 54-1255</strain>
    </source>
</reference>